<dbReference type="SUPFAM" id="SSF75011">
    <property type="entry name" value="3-carboxy-cis,cis-mucoante lactonizing enzyme"/>
    <property type="match status" value="1"/>
</dbReference>
<dbReference type="PANTHER" id="PTHR40274:SF3">
    <property type="entry name" value="VIRGINIAMYCIN B LYASE"/>
    <property type="match status" value="1"/>
</dbReference>
<dbReference type="InterPro" id="IPR015943">
    <property type="entry name" value="WD40/YVTN_repeat-like_dom_sf"/>
</dbReference>
<dbReference type="Proteomes" id="UP001597425">
    <property type="component" value="Unassembled WGS sequence"/>
</dbReference>
<dbReference type="PROSITE" id="PS51498">
    <property type="entry name" value="MABP"/>
    <property type="match status" value="1"/>
</dbReference>
<keyword evidence="3" id="KW-1185">Reference proteome</keyword>
<comment type="caution">
    <text evidence="2">The sequence shown here is derived from an EMBL/GenBank/DDBJ whole genome shotgun (WGS) entry which is preliminary data.</text>
</comment>
<evidence type="ECO:0000313" key="3">
    <source>
        <dbReference type="Proteomes" id="UP001597425"/>
    </source>
</evidence>
<sequence length="1148" mass="123547">MSYVTEIKVVGLDTSDWQSAHPGSGWWVVRNAAGAQNFNAGNHGKYIYIYYRWENSSSGLTGLRMIIGEHTPTPEGWQIIPQNLNEGTKGEPIYLCYQRATDVSEITSLKAPRITDLKAGKSNETVTEVKASLSDFHMIGQDTNQGAGGKIVYLGYALGDDAPSYVTEVAVGVIPPYHKPTEGFPTRDDWHVVRDNKGQWFQDFNTGVYTGVTICIYYLLGTTGPGVSGLQMIIGDAPTPEGWQKISKNLNEGTKGTPIYLCYKITHDGPRITDLKGGEGVTAEQAKAGLSGFCIIDQNTNEGAGGKFVYLGYTLSLSKNSATGDKLEAIEFLHGTVPEASIPQGIAIAPDGTAWIADGASEVYLKSTGNDQPEHKFRAGRLLQVPPGQSQVYPYRLAGVPRGRNDPRLRNVALEINDDNALEAVWVSDYGAGYVYRLDPKTTTLDTVDLGEKSKPIGIAWDQWRKLIWVADEAGQLVAVDPETSAEDQELTQSRPNARITQVAVTEAGIWFTEAGTGKVCVLPIYTGNNKDQTAIDEVVEIVLTPDNPKNSSPLGLAVDGDRLWITEYKRGELWIIDDVTDPDLIREDPSLLHRVTSFGSKGHPTDFVVDAVGYFWINLLSDEGKIFALQLTSAGQFVDKYDLGESHHPLGGIAFDANMDRIWISDASPSSRVLVLTPIDRIEPAAEDVITIAASTESGTAAAGELFSEFAVAVIENDRPVERHITLFIESSDKAFFQNSPDEDDQKYIIVKTDPGAGDVAVRTLQARAGAEKGDQFTIKATTRGFIPAQAQPIFTGTIAGISITASRKTGTAAPGELFGEFTVTVAGGGKSLVARDVTLTIEPSNKATFEGNKSSITVKTGADGTAVVKALRAATDTAKDDTFEIKATTRGLKDPVPVYTGVIGERHVVEKAITGITTIKDETEVAVFGADFHRPLQVKLEGPGAPGAKVVFKIIDGSDKAVFKENEQGGSEHTATADKNTAIAGAVLKARNIPGKVVVAAYPATHESMVKKFAERRVVPVPDTMVSTSGEMVIAAGEESELYTIKVTGNYQGHGVPVPNAEVRVRIVKVSPGATGVHFARKGESDVNRLEVLIQTNEQGEASIGDGAEWYVLSPTPGRVNVHFDITQPASSKPVELRLTPTVMRA</sequence>
<proteinExistence type="predicted"/>
<organism evidence="2 3">
    <name type="scientific">Microbulbifer halophilus</name>
    <dbReference type="NCBI Taxonomy" id="453963"/>
    <lineage>
        <taxon>Bacteria</taxon>
        <taxon>Pseudomonadati</taxon>
        <taxon>Pseudomonadota</taxon>
        <taxon>Gammaproteobacteria</taxon>
        <taxon>Cellvibrionales</taxon>
        <taxon>Microbulbiferaceae</taxon>
        <taxon>Microbulbifer</taxon>
    </lineage>
</organism>
<dbReference type="Gene3D" id="2.130.10.10">
    <property type="entry name" value="YVTN repeat-like/Quinoprotein amine dehydrogenase"/>
    <property type="match status" value="1"/>
</dbReference>
<evidence type="ECO:0000259" key="1">
    <source>
        <dbReference type="PROSITE" id="PS51498"/>
    </source>
</evidence>
<accession>A0ABW5EF87</accession>
<gene>
    <name evidence="2" type="ORF">ACFSKX_16475</name>
</gene>
<dbReference type="RefSeq" id="WP_265722572.1">
    <property type="nucleotide sequence ID" value="NZ_JAPIVK010000025.1"/>
</dbReference>
<dbReference type="PANTHER" id="PTHR40274">
    <property type="entry name" value="VIRGINIAMYCIN B LYASE"/>
    <property type="match status" value="1"/>
</dbReference>
<dbReference type="EMBL" id="JBHUJD010000027">
    <property type="protein sequence ID" value="MFD2312024.1"/>
    <property type="molecule type" value="Genomic_DNA"/>
</dbReference>
<feature type="domain" description="MABP" evidence="1">
    <location>
        <begin position="1"/>
        <end position="160"/>
    </location>
</feature>
<reference evidence="3" key="1">
    <citation type="journal article" date="2019" name="Int. J. Syst. Evol. Microbiol.">
        <title>The Global Catalogue of Microorganisms (GCM) 10K type strain sequencing project: providing services to taxonomists for standard genome sequencing and annotation.</title>
        <authorList>
            <consortium name="The Broad Institute Genomics Platform"/>
            <consortium name="The Broad Institute Genome Sequencing Center for Infectious Disease"/>
            <person name="Wu L."/>
            <person name="Ma J."/>
        </authorList>
    </citation>
    <scope>NUCLEOTIDE SEQUENCE [LARGE SCALE GENOMIC DNA]</scope>
    <source>
        <strain evidence="3">KCTC 12848</strain>
    </source>
</reference>
<dbReference type="Gene3D" id="2.100.10.50">
    <property type="match status" value="2"/>
</dbReference>
<dbReference type="InterPro" id="IPR051344">
    <property type="entry name" value="Vgb"/>
</dbReference>
<protein>
    <recommendedName>
        <fullName evidence="1">MABP domain-containing protein</fullName>
    </recommendedName>
</protein>
<evidence type="ECO:0000313" key="2">
    <source>
        <dbReference type="EMBL" id="MFD2312024.1"/>
    </source>
</evidence>
<dbReference type="InterPro" id="IPR023341">
    <property type="entry name" value="MABP"/>
</dbReference>
<name>A0ABW5EF87_9GAMM</name>